<keyword evidence="2" id="KW-1185">Reference proteome</keyword>
<evidence type="ECO:0000313" key="1">
    <source>
        <dbReference type="EMBL" id="WAS96050.1"/>
    </source>
</evidence>
<proteinExistence type="predicted"/>
<evidence type="ECO:0000313" key="2">
    <source>
        <dbReference type="Proteomes" id="UP001164459"/>
    </source>
</evidence>
<gene>
    <name evidence="1" type="ORF">O0S08_07785</name>
</gene>
<reference evidence="1" key="1">
    <citation type="submission" date="2022-11" db="EMBL/GenBank/DDBJ databases">
        <title>Minimal conservation of predation-associated metabolite biosynthetic gene clusters underscores biosynthetic potential of Myxococcota including descriptions for ten novel species: Archangium lansinium sp. nov., Myxococcus landrumus sp. nov., Nannocystis bai.</title>
        <authorList>
            <person name="Ahearne A."/>
            <person name="Stevens C."/>
            <person name="Dowd S."/>
        </authorList>
    </citation>
    <scope>NUCLEOTIDE SEQUENCE</scope>
    <source>
        <strain evidence="1">Fl3</strain>
    </source>
</reference>
<dbReference type="Proteomes" id="UP001164459">
    <property type="component" value="Chromosome"/>
</dbReference>
<name>A0ABY7HAB1_9BACT</name>
<protein>
    <submittedName>
        <fullName evidence="1">Uncharacterized protein</fullName>
    </submittedName>
</protein>
<sequence>MAEDRRACGRAARAARGVRSIDRRGILDSKSTPMKTSSLESLLADIPMVLGVLALSRTVHAIEPWPAEIEVLR</sequence>
<organism evidence="1 2">
    <name type="scientific">Nannocystis punicea</name>
    <dbReference type="NCBI Taxonomy" id="2995304"/>
    <lineage>
        <taxon>Bacteria</taxon>
        <taxon>Pseudomonadati</taxon>
        <taxon>Myxococcota</taxon>
        <taxon>Polyangia</taxon>
        <taxon>Nannocystales</taxon>
        <taxon>Nannocystaceae</taxon>
        <taxon>Nannocystis</taxon>
    </lineage>
</organism>
<dbReference type="EMBL" id="CP114040">
    <property type="protein sequence ID" value="WAS96050.1"/>
    <property type="molecule type" value="Genomic_DNA"/>
</dbReference>
<dbReference type="RefSeq" id="WP_269038392.1">
    <property type="nucleotide sequence ID" value="NZ_CP114040.1"/>
</dbReference>
<accession>A0ABY7HAB1</accession>